<dbReference type="EMBL" id="FOMQ01000003">
    <property type="protein sequence ID" value="SFD52110.1"/>
    <property type="molecule type" value="Genomic_DNA"/>
</dbReference>
<organism evidence="2 3">
    <name type="scientific">Paracidovorax konjaci</name>
    <dbReference type="NCBI Taxonomy" id="32040"/>
    <lineage>
        <taxon>Bacteria</taxon>
        <taxon>Pseudomonadati</taxon>
        <taxon>Pseudomonadota</taxon>
        <taxon>Betaproteobacteria</taxon>
        <taxon>Burkholderiales</taxon>
        <taxon>Comamonadaceae</taxon>
        <taxon>Paracidovorax</taxon>
    </lineage>
</organism>
<dbReference type="AlphaFoldDB" id="A0A1I1T9J6"/>
<sequence>MKPTLARTLLATAAFSALLASAPARAAGEHAHGHAHQPLHGGTVAEVKDMDYELVAKADVLQLYLRDHGKPVDVAQASAKVTLLAGADKQEVALAPAGDRLEGRGAFKLAPGTKALVQVTRGGKIATVRFDLR</sequence>
<evidence type="ECO:0000313" key="2">
    <source>
        <dbReference type="EMBL" id="SFD52110.1"/>
    </source>
</evidence>
<name>A0A1I1T9J6_9BURK</name>
<keyword evidence="1" id="KW-0732">Signal</keyword>
<gene>
    <name evidence="2" type="ORF">SAMN04489710_10337</name>
</gene>
<reference evidence="3" key="1">
    <citation type="submission" date="2016-10" db="EMBL/GenBank/DDBJ databases">
        <authorList>
            <person name="Varghese N."/>
            <person name="Submissions S."/>
        </authorList>
    </citation>
    <scope>NUCLEOTIDE SEQUENCE [LARGE SCALE GENOMIC DNA]</scope>
    <source>
        <strain evidence="3">DSM 7481</strain>
    </source>
</reference>
<proteinExistence type="predicted"/>
<evidence type="ECO:0000256" key="1">
    <source>
        <dbReference type="SAM" id="SignalP"/>
    </source>
</evidence>
<dbReference type="Proteomes" id="UP000199517">
    <property type="component" value="Unassembled WGS sequence"/>
</dbReference>
<keyword evidence="3" id="KW-1185">Reference proteome</keyword>
<dbReference type="OrthoDB" id="8592387at2"/>
<protein>
    <submittedName>
        <fullName evidence="2">Uncharacterized protein</fullName>
    </submittedName>
</protein>
<evidence type="ECO:0000313" key="3">
    <source>
        <dbReference type="Proteomes" id="UP000199517"/>
    </source>
</evidence>
<dbReference type="STRING" id="32040.SAMN04489710_10337"/>
<dbReference type="RefSeq" id="WP_092950166.1">
    <property type="nucleotide sequence ID" value="NZ_FOMQ01000003.1"/>
</dbReference>
<feature type="chain" id="PRO_5011784395" evidence="1">
    <location>
        <begin position="27"/>
        <end position="133"/>
    </location>
</feature>
<accession>A0A1I1T9J6</accession>
<feature type="signal peptide" evidence="1">
    <location>
        <begin position="1"/>
        <end position="26"/>
    </location>
</feature>